<proteinExistence type="predicted"/>
<protein>
    <submittedName>
        <fullName evidence="1">Uncharacterized protein</fullName>
    </submittedName>
</protein>
<dbReference type="AlphaFoldDB" id="A0AAV4YEJ2"/>
<organism evidence="1 2">
    <name type="scientific">Caerostris extrusa</name>
    <name type="common">Bark spider</name>
    <name type="synonym">Caerostris bankana</name>
    <dbReference type="NCBI Taxonomy" id="172846"/>
    <lineage>
        <taxon>Eukaryota</taxon>
        <taxon>Metazoa</taxon>
        <taxon>Ecdysozoa</taxon>
        <taxon>Arthropoda</taxon>
        <taxon>Chelicerata</taxon>
        <taxon>Arachnida</taxon>
        <taxon>Araneae</taxon>
        <taxon>Araneomorphae</taxon>
        <taxon>Entelegynae</taxon>
        <taxon>Araneoidea</taxon>
        <taxon>Araneidae</taxon>
        <taxon>Caerostris</taxon>
    </lineage>
</organism>
<gene>
    <name evidence="1" type="ORF">CEXT_29991</name>
</gene>
<keyword evidence="2" id="KW-1185">Reference proteome</keyword>
<evidence type="ECO:0000313" key="1">
    <source>
        <dbReference type="EMBL" id="GIZ04597.1"/>
    </source>
</evidence>
<sequence length="171" mass="19319">MSASITSLSFFGDSVRPPILSVPAETQWHQHLTPAALNVCVHYVSFILRATLRDPLFRVSRLRRSTEMIFLPSLSLLREVFSIHLTVLRHQHLTPAALNVCVHYVSFILRATLRDHLFLSVPAETYYGNDFPSFIIAASGSIFDSSNRPRKIRIQLMGQKTTLKENGGRNS</sequence>
<evidence type="ECO:0000313" key="2">
    <source>
        <dbReference type="Proteomes" id="UP001054945"/>
    </source>
</evidence>
<comment type="caution">
    <text evidence="1">The sequence shown here is derived from an EMBL/GenBank/DDBJ whole genome shotgun (WGS) entry which is preliminary data.</text>
</comment>
<accession>A0AAV4YEJ2</accession>
<reference evidence="1 2" key="1">
    <citation type="submission" date="2021-06" db="EMBL/GenBank/DDBJ databases">
        <title>Caerostris extrusa draft genome.</title>
        <authorList>
            <person name="Kono N."/>
            <person name="Arakawa K."/>
        </authorList>
    </citation>
    <scope>NUCLEOTIDE SEQUENCE [LARGE SCALE GENOMIC DNA]</scope>
</reference>
<name>A0AAV4YEJ2_CAEEX</name>
<dbReference type="EMBL" id="BPLR01019109">
    <property type="protein sequence ID" value="GIZ04597.1"/>
    <property type="molecule type" value="Genomic_DNA"/>
</dbReference>
<dbReference type="Proteomes" id="UP001054945">
    <property type="component" value="Unassembled WGS sequence"/>
</dbReference>